<reference evidence="2 3" key="1">
    <citation type="journal article" date="2018" name="Mol. Ecol.">
        <title>The obligate alkalophilic soda-lake fungus Sodiomyces alkalinus has shifted to a protein diet.</title>
        <authorList>
            <person name="Grum-Grzhimaylo A.A."/>
            <person name="Falkoski D.L."/>
            <person name="van den Heuvel J."/>
            <person name="Valero-Jimenez C.A."/>
            <person name="Min B."/>
            <person name="Choi I.G."/>
            <person name="Lipzen A."/>
            <person name="Daum C.G."/>
            <person name="Aanen D.K."/>
            <person name="Tsang A."/>
            <person name="Henrissat B."/>
            <person name="Bilanenko E.N."/>
            <person name="de Vries R.P."/>
            <person name="van Kan J.A.L."/>
            <person name="Grigoriev I.V."/>
            <person name="Debets A.J.M."/>
        </authorList>
    </citation>
    <scope>NUCLEOTIDE SEQUENCE [LARGE SCALE GENOMIC DNA]</scope>
    <source>
        <strain evidence="2 3">F11</strain>
    </source>
</reference>
<organism evidence="2 3">
    <name type="scientific">Sodiomyces alkalinus (strain CBS 110278 / VKM F-3762 / F11)</name>
    <name type="common">Alkaliphilic filamentous fungus</name>
    <dbReference type="NCBI Taxonomy" id="1314773"/>
    <lineage>
        <taxon>Eukaryota</taxon>
        <taxon>Fungi</taxon>
        <taxon>Dikarya</taxon>
        <taxon>Ascomycota</taxon>
        <taxon>Pezizomycotina</taxon>
        <taxon>Sordariomycetes</taxon>
        <taxon>Hypocreomycetidae</taxon>
        <taxon>Glomerellales</taxon>
        <taxon>Plectosphaerellaceae</taxon>
        <taxon>Sodiomyces</taxon>
    </lineage>
</organism>
<evidence type="ECO:0000313" key="3">
    <source>
        <dbReference type="Proteomes" id="UP000272025"/>
    </source>
</evidence>
<dbReference type="Proteomes" id="UP000272025">
    <property type="component" value="Unassembled WGS sequence"/>
</dbReference>
<sequence length="80" mass="8308">MAGSDRFASWPVLSDRKAPSPSEVPPRPVGSPLQVAASAQIVTAGSFHAPASFPTLCLGIKVILGARSASKKRYEALTDS</sequence>
<feature type="region of interest" description="Disordered" evidence="1">
    <location>
        <begin position="1"/>
        <end position="31"/>
    </location>
</feature>
<proteinExistence type="predicted"/>
<evidence type="ECO:0000256" key="1">
    <source>
        <dbReference type="SAM" id="MobiDB-lite"/>
    </source>
</evidence>
<dbReference type="GeneID" id="39578982"/>
<dbReference type="RefSeq" id="XP_028471319.1">
    <property type="nucleotide sequence ID" value="XM_028610504.1"/>
</dbReference>
<gene>
    <name evidence="2" type="ORF">SODALDRAFT_327718</name>
</gene>
<name>A0A3N2Q9S0_SODAK</name>
<evidence type="ECO:0000313" key="2">
    <source>
        <dbReference type="EMBL" id="ROT43513.1"/>
    </source>
</evidence>
<dbReference type="EMBL" id="ML119051">
    <property type="protein sequence ID" value="ROT43513.1"/>
    <property type="molecule type" value="Genomic_DNA"/>
</dbReference>
<dbReference type="AlphaFoldDB" id="A0A3N2Q9S0"/>
<keyword evidence="3" id="KW-1185">Reference proteome</keyword>
<accession>A0A3N2Q9S0</accession>
<protein>
    <submittedName>
        <fullName evidence="2">Uncharacterized protein</fullName>
    </submittedName>
</protein>